<accession>A0ABU8HHQ9</accession>
<evidence type="ECO:0000313" key="1">
    <source>
        <dbReference type="EMBL" id="MEI5908928.1"/>
    </source>
</evidence>
<keyword evidence="2" id="KW-1185">Reference proteome</keyword>
<name>A0ABU8HHQ9_9BACI</name>
<comment type="caution">
    <text evidence="1">The sequence shown here is derived from an EMBL/GenBank/DDBJ whole genome shotgun (WGS) entry which is preliminary data.</text>
</comment>
<protein>
    <recommendedName>
        <fullName evidence="3">Transmembrane protein</fullName>
    </recommendedName>
</protein>
<organism evidence="1 2">
    <name type="scientific">Bacillus spongiae</name>
    <dbReference type="NCBI Taxonomy" id="2683610"/>
    <lineage>
        <taxon>Bacteria</taxon>
        <taxon>Bacillati</taxon>
        <taxon>Bacillota</taxon>
        <taxon>Bacilli</taxon>
        <taxon>Bacillales</taxon>
        <taxon>Bacillaceae</taxon>
        <taxon>Bacillus</taxon>
    </lineage>
</organism>
<sequence length="97" mass="11376">MNNWVNTFFNMWKRQNLFNMIGRRRNNKGILWASLFGIGISAVALGLRRNGNRNRITPLQTLMNNFQFRNNGQMPKMANSLMEFSKEVVPNKIPFNK</sequence>
<reference evidence="1 2" key="1">
    <citation type="journal article" date="2018" name="J. Microbiol.">
        <title>Bacillus spongiae sp. nov., isolated from sponge of Jeju Island.</title>
        <authorList>
            <person name="Lee G.E."/>
            <person name="Im W.T."/>
            <person name="Park J.S."/>
        </authorList>
    </citation>
    <scope>NUCLEOTIDE SEQUENCE [LARGE SCALE GENOMIC DNA]</scope>
    <source>
        <strain evidence="1 2">135PIL107-10</strain>
    </source>
</reference>
<proteinExistence type="predicted"/>
<gene>
    <name evidence="1" type="ORF">WAK64_17915</name>
</gene>
<dbReference type="RefSeq" id="WP_336588371.1">
    <property type="nucleotide sequence ID" value="NZ_JBBAXC010000017.1"/>
</dbReference>
<evidence type="ECO:0008006" key="3">
    <source>
        <dbReference type="Google" id="ProtNLM"/>
    </source>
</evidence>
<evidence type="ECO:0000313" key="2">
    <source>
        <dbReference type="Proteomes" id="UP001312865"/>
    </source>
</evidence>
<dbReference type="EMBL" id="JBBAXC010000017">
    <property type="protein sequence ID" value="MEI5908928.1"/>
    <property type="molecule type" value="Genomic_DNA"/>
</dbReference>
<dbReference type="Proteomes" id="UP001312865">
    <property type="component" value="Unassembled WGS sequence"/>
</dbReference>